<dbReference type="PANTHER" id="PTHR45138">
    <property type="entry name" value="REGULATORY COMPONENTS OF SENSORY TRANSDUCTION SYSTEM"/>
    <property type="match status" value="1"/>
</dbReference>
<evidence type="ECO:0000313" key="5">
    <source>
        <dbReference type="Proteomes" id="UP000007039"/>
    </source>
</evidence>
<dbReference type="STRING" id="768670.Calni_1708"/>
<dbReference type="Proteomes" id="UP000007039">
    <property type="component" value="Chromosome"/>
</dbReference>
<dbReference type="AlphaFoldDB" id="E4TFV8"/>
<reference evidence="4 5" key="2">
    <citation type="journal article" date="2011" name="Stand. Genomic Sci.">
        <title>Complete genome sequence of Calditerrivibrio nitroreducens type strain (Yu37-1).</title>
        <authorList>
            <person name="Pitluck S."/>
            <person name="Sikorski J."/>
            <person name="Zeytun A."/>
            <person name="Lapidus A."/>
            <person name="Nolan M."/>
            <person name="Lucas S."/>
            <person name="Hammon N."/>
            <person name="Deshpande S."/>
            <person name="Cheng J.F."/>
            <person name="Tapia R."/>
            <person name="Han C."/>
            <person name="Goodwin L."/>
            <person name="Liolios K."/>
            <person name="Pagani I."/>
            <person name="Ivanova N."/>
            <person name="Mavromatis K."/>
            <person name="Pati A."/>
            <person name="Chen A."/>
            <person name="Palaniappan K."/>
            <person name="Hauser L."/>
            <person name="Chang Y.J."/>
            <person name="Jeffries C.D."/>
            <person name="Detter J.C."/>
            <person name="Brambilla E."/>
            <person name="Djao O.D."/>
            <person name="Rohde M."/>
            <person name="Spring S."/>
            <person name="Goker M."/>
            <person name="Woyke T."/>
            <person name="Bristow J."/>
            <person name="Eisen J.A."/>
            <person name="Markowitz V."/>
            <person name="Hugenholtz P."/>
            <person name="Kyrpides N.C."/>
            <person name="Klenk H.P."/>
            <person name="Land M."/>
        </authorList>
    </citation>
    <scope>NUCLEOTIDE SEQUENCE [LARGE SCALE GENOMIC DNA]</scope>
    <source>
        <strain evidence="5">DSM 19672 / NBRC 101217 / Yu37-1</strain>
    </source>
</reference>
<dbReference type="InterPro" id="IPR043128">
    <property type="entry name" value="Rev_trsase/Diguanyl_cyclase"/>
</dbReference>
<dbReference type="Gene3D" id="3.30.450.40">
    <property type="match status" value="1"/>
</dbReference>
<dbReference type="Gene3D" id="3.30.450.20">
    <property type="entry name" value="PAS domain"/>
    <property type="match status" value="1"/>
</dbReference>
<sequence>MVIDENVLNSVFESCLDAMCAIDKDMKLIFFNSAFKNSLKEFYDYDVKRGSFLDLKALGIDKDKWFKYFKKTFSGISIKRVFYIKTKYHSNLSIMAKFFPLKNSTNEITGAVVLFRNISKERKKQKILKNNLMEQYLINEVFKTLFNPKDFTSAVNRVLSIIGNHTRLSVIYVYEDYFDKDYCHLSYIWTKYPEMIDKYEKEFSYKRYEGLKEGLLENNVIMYNKYAFYNDAVSKFFETREVKSSIVFPMMIKGEYIGFIGFDENDSDRFLTVTEIDILRVFASILTNALIQKYTEEKLKYASTHDPLTGLYNRAYFDAELDRYVNGRVFPVSIIMGDLNGLKEINDTLGHKAGDLLIQKAAKVLLKVFRKEDCVARIGGDEFAIVLPRIDEAKMQLAIERIRQVEMEVNQEGLPHVSFALGGSTAMSKDQLQRVLSRADELMYEDKKRIKASLKR</sequence>
<dbReference type="Gene3D" id="3.30.70.270">
    <property type="match status" value="1"/>
</dbReference>
<dbReference type="Pfam" id="PF00990">
    <property type="entry name" value="GGDEF"/>
    <property type="match status" value="1"/>
</dbReference>
<dbReference type="GO" id="GO:0052621">
    <property type="term" value="F:diguanylate cyclase activity"/>
    <property type="evidence" value="ECO:0007669"/>
    <property type="project" value="UniProtKB-EC"/>
</dbReference>
<dbReference type="HOGENOM" id="CLU_599476_0_0_0"/>
<dbReference type="KEGG" id="cni:Calni_1708"/>
<dbReference type="GO" id="GO:0005886">
    <property type="term" value="C:plasma membrane"/>
    <property type="evidence" value="ECO:0007669"/>
    <property type="project" value="TreeGrafter"/>
</dbReference>
<dbReference type="SUPFAM" id="SSF55073">
    <property type="entry name" value="Nucleotide cyclase"/>
    <property type="match status" value="1"/>
</dbReference>
<gene>
    <name evidence="4" type="ordered locus">Calni_1708</name>
</gene>
<dbReference type="RefSeq" id="WP_013451825.1">
    <property type="nucleotide sequence ID" value="NC_014758.1"/>
</dbReference>
<keyword evidence="5" id="KW-1185">Reference proteome</keyword>
<feature type="domain" description="GGDEF" evidence="3">
    <location>
        <begin position="330"/>
        <end position="456"/>
    </location>
</feature>
<reference key="1">
    <citation type="submission" date="2010-11" db="EMBL/GenBank/DDBJ databases">
        <title>The complete genome of chromosome of Calditerrivibrio nitroreducens DSM 19672.</title>
        <authorList>
            <consortium name="US DOE Joint Genome Institute (JGI-PGF)"/>
            <person name="Lucas S."/>
            <person name="Copeland A."/>
            <person name="Lapidus A."/>
            <person name="Bruce D."/>
            <person name="Goodwin L."/>
            <person name="Pitluck S."/>
            <person name="Kyrpides N."/>
            <person name="Mavromatis K."/>
            <person name="Ivanova N."/>
            <person name="Mikhailova N."/>
            <person name="Zeytun A."/>
            <person name="Brettin T."/>
            <person name="Detter J.C."/>
            <person name="Tapia R."/>
            <person name="Han C."/>
            <person name="Land M."/>
            <person name="Hauser L."/>
            <person name="Markowitz V."/>
            <person name="Cheng J.-F."/>
            <person name="Hugenholtz P."/>
            <person name="Woyke T."/>
            <person name="Wu D."/>
            <person name="Spring S."/>
            <person name="Schroeder M."/>
            <person name="Brambilla E."/>
            <person name="Klenk H.-P."/>
            <person name="Eisen J.A."/>
        </authorList>
    </citation>
    <scope>NUCLEOTIDE SEQUENCE [LARGE SCALE GENOMIC DNA]</scope>
    <source>
        <strain>DSM 19672</strain>
    </source>
</reference>
<dbReference type="CDD" id="cd01949">
    <property type="entry name" value="GGDEF"/>
    <property type="match status" value="1"/>
</dbReference>
<dbReference type="PANTHER" id="PTHR45138:SF9">
    <property type="entry name" value="DIGUANYLATE CYCLASE DGCM-RELATED"/>
    <property type="match status" value="1"/>
</dbReference>
<evidence type="ECO:0000256" key="1">
    <source>
        <dbReference type="ARBA" id="ARBA00012528"/>
    </source>
</evidence>
<dbReference type="InterPro" id="IPR035965">
    <property type="entry name" value="PAS-like_dom_sf"/>
</dbReference>
<dbReference type="eggNOG" id="COG2199">
    <property type="taxonomic scope" value="Bacteria"/>
</dbReference>
<dbReference type="EMBL" id="CP002347">
    <property type="protein sequence ID" value="ADR19614.1"/>
    <property type="molecule type" value="Genomic_DNA"/>
</dbReference>
<dbReference type="InterPro" id="IPR050469">
    <property type="entry name" value="Diguanylate_Cyclase"/>
</dbReference>
<dbReference type="OrthoDB" id="9812034at2"/>
<dbReference type="InterPro" id="IPR029787">
    <property type="entry name" value="Nucleotide_cyclase"/>
</dbReference>
<comment type="catalytic activity">
    <reaction evidence="2">
        <text>2 GTP = 3',3'-c-di-GMP + 2 diphosphate</text>
        <dbReference type="Rhea" id="RHEA:24898"/>
        <dbReference type="ChEBI" id="CHEBI:33019"/>
        <dbReference type="ChEBI" id="CHEBI:37565"/>
        <dbReference type="ChEBI" id="CHEBI:58805"/>
        <dbReference type="EC" id="2.7.7.65"/>
    </reaction>
</comment>
<dbReference type="SMART" id="SM00267">
    <property type="entry name" value="GGDEF"/>
    <property type="match status" value="1"/>
</dbReference>
<dbReference type="GO" id="GO:1902201">
    <property type="term" value="P:negative regulation of bacterial-type flagellum-dependent cell motility"/>
    <property type="evidence" value="ECO:0007669"/>
    <property type="project" value="TreeGrafter"/>
</dbReference>
<dbReference type="InterPro" id="IPR029016">
    <property type="entry name" value="GAF-like_dom_sf"/>
</dbReference>
<dbReference type="SUPFAM" id="SSF55785">
    <property type="entry name" value="PYP-like sensor domain (PAS domain)"/>
    <property type="match status" value="1"/>
</dbReference>
<evidence type="ECO:0000256" key="2">
    <source>
        <dbReference type="ARBA" id="ARBA00034247"/>
    </source>
</evidence>
<evidence type="ECO:0000259" key="3">
    <source>
        <dbReference type="PROSITE" id="PS50887"/>
    </source>
</evidence>
<organism evidence="4 5">
    <name type="scientific">Calditerrivibrio nitroreducens (strain DSM 19672 / NBRC 101217 / Yu37-1)</name>
    <dbReference type="NCBI Taxonomy" id="768670"/>
    <lineage>
        <taxon>Bacteria</taxon>
        <taxon>Pseudomonadati</taxon>
        <taxon>Deferribacterota</taxon>
        <taxon>Deferribacteres</taxon>
        <taxon>Deferribacterales</taxon>
        <taxon>Calditerrivibrionaceae</taxon>
    </lineage>
</organism>
<dbReference type="GO" id="GO:0043709">
    <property type="term" value="P:cell adhesion involved in single-species biofilm formation"/>
    <property type="evidence" value="ECO:0007669"/>
    <property type="project" value="TreeGrafter"/>
</dbReference>
<evidence type="ECO:0000313" key="4">
    <source>
        <dbReference type="EMBL" id="ADR19614.1"/>
    </source>
</evidence>
<protein>
    <recommendedName>
        <fullName evidence="1">diguanylate cyclase</fullName>
        <ecNumber evidence="1">2.7.7.65</ecNumber>
    </recommendedName>
</protein>
<dbReference type="PROSITE" id="PS50887">
    <property type="entry name" value="GGDEF"/>
    <property type="match status" value="1"/>
</dbReference>
<proteinExistence type="predicted"/>
<accession>E4TFV8</accession>
<dbReference type="InterPro" id="IPR000160">
    <property type="entry name" value="GGDEF_dom"/>
</dbReference>
<dbReference type="SUPFAM" id="SSF55781">
    <property type="entry name" value="GAF domain-like"/>
    <property type="match status" value="1"/>
</dbReference>
<dbReference type="NCBIfam" id="TIGR00254">
    <property type="entry name" value="GGDEF"/>
    <property type="match status" value="1"/>
</dbReference>
<dbReference type="EC" id="2.7.7.65" evidence="1"/>
<name>E4TFV8_CALNY</name>